<feature type="chain" id="PRO_5016910345" description="Peptidase inhibitor family I36" evidence="1">
    <location>
        <begin position="27"/>
        <end position="130"/>
    </location>
</feature>
<proteinExistence type="predicted"/>
<evidence type="ECO:0008006" key="4">
    <source>
        <dbReference type="Google" id="ProtNLM"/>
    </source>
</evidence>
<keyword evidence="1" id="KW-0732">Signal</keyword>
<dbReference type="EMBL" id="QMEY01000042">
    <property type="protein sequence ID" value="RBQ13918.1"/>
    <property type="molecule type" value="Genomic_DNA"/>
</dbReference>
<evidence type="ECO:0000313" key="2">
    <source>
        <dbReference type="EMBL" id="RBQ13918.1"/>
    </source>
</evidence>
<evidence type="ECO:0000313" key="3">
    <source>
        <dbReference type="Proteomes" id="UP000253303"/>
    </source>
</evidence>
<evidence type="ECO:0000256" key="1">
    <source>
        <dbReference type="SAM" id="SignalP"/>
    </source>
</evidence>
<protein>
    <recommendedName>
        <fullName evidence="4">Peptidase inhibitor family I36</fullName>
    </recommendedName>
</protein>
<dbReference type="Pfam" id="PF03995">
    <property type="entry name" value="Inhibitor_I36"/>
    <property type="match status" value="1"/>
</dbReference>
<dbReference type="RefSeq" id="WP_113986660.1">
    <property type="nucleotide sequence ID" value="NZ_QMEY01000042.1"/>
</dbReference>
<dbReference type="OrthoDB" id="3540489at2"/>
<comment type="caution">
    <text evidence="2">The sequence shown here is derived from an EMBL/GenBank/DDBJ whole genome shotgun (WGS) entry which is preliminary data.</text>
</comment>
<organism evidence="2 3">
    <name type="scientific">Spongiactinospora rosea</name>
    <dbReference type="NCBI Taxonomy" id="2248750"/>
    <lineage>
        <taxon>Bacteria</taxon>
        <taxon>Bacillati</taxon>
        <taxon>Actinomycetota</taxon>
        <taxon>Actinomycetes</taxon>
        <taxon>Streptosporangiales</taxon>
        <taxon>Streptosporangiaceae</taxon>
        <taxon>Spongiactinospora</taxon>
    </lineage>
</organism>
<gene>
    <name evidence="2" type="ORF">DP939_43290</name>
</gene>
<dbReference type="AlphaFoldDB" id="A0A366LJ50"/>
<feature type="signal peptide" evidence="1">
    <location>
        <begin position="1"/>
        <end position="26"/>
    </location>
</feature>
<keyword evidence="3" id="KW-1185">Reference proteome</keyword>
<dbReference type="Proteomes" id="UP000253303">
    <property type="component" value="Unassembled WGS sequence"/>
</dbReference>
<reference evidence="2 3" key="1">
    <citation type="submission" date="2018-06" db="EMBL/GenBank/DDBJ databases">
        <title>Sphaerisporangium craniellae sp. nov., isolated from a marine sponge in the South China Sea.</title>
        <authorList>
            <person name="Li L."/>
        </authorList>
    </citation>
    <scope>NUCLEOTIDE SEQUENCE [LARGE SCALE GENOMIC DNA]</scope>
    <source>
        <strain evidence="2 3">LHW63015</strain>
    </source>
</reference>
<sequence>MKKALIAAVVAACAAATLTGATAAQAQTAAQAWVDCPKGYVCLYGDTNGRGRHSNQPGPKRANVGKFINDHTSSIWNRTDKFVCFFPDANFKPYQWSVVALGPGEWTNWVGKRANDKISSYTSHARTCGV</sequence>
<name>A0A366LJ50_9ACTN</name>
<accession>A0A366LJ50</accession>
<dbReference type="Gene3D" id="2.60.20.10">
    <property type="entry name" value="Crystallins"/>
    <property type="match status" value="1"/>
</dbReference>